<dbReference type="Proteomes" id="UP000549971">
    <property type="component" value="Unassembled WGS sequence"/>
</dbReference>
<reference evidence="2 3" key="1">
    <citation type="submission" date="2020-08" db="EMBL/GenBank/DDBJ databases">
        <title>Sequencing the genomes of 1000 actinobacteria strains.</title>
        <authorList>
            <person name="Klenk H.-P."/>
        </authorList>
    </citation>
    <scope>NUCLEOTIDE SEQUENCE [LARGE SCALE GENOMIC DNA]</scope>
    <source>
        <strain evidence="2 3">DSM 28967</strain>
    </source>
</reference>
<dbReference type="InterPro" id="IPR041664">
    <property type="entry name" value="AAA_16"/>
</dbReference>
<dbReference type="SUPFAM" id="SSF52540">
    <property type="entry name" value="P-loop containing nucleoside triphosphate hydrolases"/>
    <property type="match status" value="1"/>
</dbReference>
<comment type="caution">
    <text evidence="2">The sequence shown here is derived from an EMBL/GenBank/DDBJ whole genome shotgun (WGS) entry which is preliminary data.</text>
</comment>
<dbReference type="InterPro" id="IPR027417">
    <property type="entry name" value="P-loop_NTPase"/>
</dbReference>
<evidence type="ECO:0000313" key="2">
    <source>
        <dbReference type="EMBL" id="MBB5839338.1"/>
    </source>
</evidence>
<evidence type="ECO:0000259" key="1">
    <source>
        <dbReference type="Pfam" id="PF13191"/>
    </source>
</evidence>
<dbReference type="Gene3D" id="3.40.50.300">
    <property type="entry name" value="P-loop containing nucleotide triphosphate hydrolases"/>
    <property type="match status" value="1"/>
</dbReference>
<feature type="domain" description="Orc1-like AAA ATPase" evidence="1">
    <location>
        <begin position="30"/>
        <end position="201"/>
    </location>
</feature>
<organism evidence="2 3">
    <name type="scientific">Kribbella italica</name>
    <dbReference type="NCBI Taxonomy" id="1540520"/>
    <lineage>
        <taxon>Bacteria</taxon>
        <taxon>Bacillati</taxon>
        <taxon>Actinomycetota</taxon>
        <taxon>Actinomycetes</taxon>
        <taxon>Propionibacteriales</taxon>
        <taxon>Kribbellaceae</taxon>
        <taxon>Kribbella</taxon>
    </lineage>
</organism>
<dbReference type="Pfam" id="PF13191">
    <property type="entry name" value="AAA_16"/>
    <property type="match status" value="1"/>
</dbReference>
<evidence type="ECO:0000313" key="3">
    <source>
        <dbReference type="Proteomes" id="UP000549971"/>
    </source>
</evidence>
<protein>
    <recommendedName>
        <fullName evidence="1">Orc1-like AAA ATPase domain-containing protein</fullName>
    </recommendedName>
</protein>
<accession>A0A7W9JDB3</accession>
<keyword evidence="3" id="KW-1185">Reference proteome</keyword>
<name>A0A7W9JDB3_9ACTN</name>
<dbReference type="RefSeq" id="WP_184800930.1">
    <property type="nucleotide sequence ID" value="NZ_JACHMY010000001.1"/>
</dbReference>
<sequence>MDPIFGTPQRPASPVTRIDAAGRPISLDLRAPERNTVLFTGGPGMGKSFELEKVQELARSKGWPCLKVEASPREPLESRFVREATRNLGGLRKQYGFLGLRKLKKTIKNLTQRSRNQQNGAEVRVGVAPVQLVAKRQWDAPGGNGLGSTLDELATELGDLAAKKGQPVVLMVDNLDVASERDLAALTELSTHLERGGRPVYLVAAGSEMAMTRLMAASGGHSGVATAVTSRYDVRECGPLSGDELRPTLTEPLRKAGIAHSPDAADQLLQASGGHPGRLRDLAEKAVDLIGNQPDGLTPDVAKAAIAQVNADSRVVYQAEWNSCSGAEKELLAKTASRGARGLSMPSETQAAGPGNWPAVDTARQMLLARGLVRETGDRITVADPGMRDWVEIRVGHSAAHAGVALPGSAAPAITAETQGRHVEGANAYKRQVGQTTFTVNR</sequence>
<proteinExistence type="predicted"/>
<dbReference type="EMBL" id="JACHMY010000001">
    <property type="protein sequence ID" value="MBB5839338.1"/>
    <property type="molecule type" value="Genomic_DNA"/>
</dbReference>
<dbReference type="AlphaFoldDB" id="A0A7W9JDB3"/>
<gene>
    <name evidence="2" type="ORF">HDA39_006072</name>
</gene>